<dbReference type="InterPro" id="IPR036249">
    <property type="entry name" value="Thioredoxin-like_sf"/>
</dbReference>
<evidence type="ECO:0000259" key="4">
    <source>
        <dbReference type="PROSITE" id="PS51352"/>
    </source>
</evidence>
<feature type="domain" description="Thioredoxin" evidence="4">
    <location>
        <begin position="151"/>
        <end position="304"/>
    </location>
</feature>
<dbReference type="Pfam" id="PF10411">
    <property type="entry name" value="DsbC_N"/>
    <property type="match status" value="1"/>
</dbReference>
<comment type="subcellular location">
    <subcellularLocation>
        <location evidence="2">Periplasm</location>
    </subcellularLocation>
</comment>
<organism evidence="5 6">
    <name type="scientific">Novosphingobium panipatense</name>
    <dbReference type="NCBI Taxonomy" id="428991"/>
    <lineage>
        <taxon>Bacteria</taxon>
        <taxon>Pseudomonadati</taxon>
        <taxon>Pseudomonadota</taxon>
        <taxon>Alphaproteobacteria</taxon>
        <taxon>Sphingomonadales</taxon>
        <taxon>Sphingomonadaceae</taxon>
        <taxon>Novosphingobium</taxon>
    </lineage>
</organism>
<dbReference type="InterPro" id="IPR018950">
    <property type="entry name" value="DiS-bond_isomerase_DsbC/G_N"/>
</dbReference>
<dbReference type="CDD" id="cd03020">
    <property type="entry name" value="DsbA_DsbC_DsbG"/>
    <property type="match status" value="1"/>
</dbReference>
<keyword evidence="2" id="KW-0732">Signal</keyword>
<keyword evidence="2" id="KW-0574">Periplasm</keyword>
<dbReference type="InterPro" id="IPR012336">
    <property type="entry name" value="Thioredoxin-like_fold"/>
</dbReference>
<comment type="similarity">
    <text evidence="2">Belongs to the thioredoxin family. DsbC subfamily.</text>
</comment>
<comment type="function">
    <text evidence="1">May be required for disulfide bond formation in some proteins.</text>
</comment>
<keyword evidence="6" id="KW-1185">Reference proteome</keyword>
<feature type="region of interest" description="Disordered" evidence="3">
    <location>
        <begin position="19"/>
        <end position="38"/>
    </location>
</feature>
<comment type="caution">
    <text evidence="5">The sequence shown here is derived from an EMBL/GenBank/DDBJ whole genome shotgun (WGS) entry which is preliminary data.</text>
</comment>
<comment type="function">
    <text evidence="2">Required for disulfide bond formation in some periplasmic proteins. Acts by transferring its disulfide bond to other proteins and is reduced in the process.</text>
</comment>
<dbReference type="Proteomes" id="UP001157910">
    <property type="component" value="Unassembled WGS sequence"/>
</dbReference>
<dbReference type="InterPro" id="IPR051470">
    <property type="entry name" value="Thiol:disulfide_interchange"/>
</dbReference>
<dbReference type="InterPro" id="IPR033954">
    <property type="entry name" value="DiS-bond_Isoase_DsbC/G"/>
</dbReference>
<reference evidence="5 6" key="1">
    <citation type="submission" date="2017-05" db="EMBL/GenBank/DDBJ databases">
        <authorList>
            <person name="Varghese N."/>
            <person name="Submissions S."/>
        </authorList>
    </citation>
    <scope>NUCLEOTIDE SEQUENCE [LARGE SCALE GENOMIC DNA]</scope>
    <source>
        <strain evidence="5 6">SM16</strain>
    </source>
</reference>
<dbReference type="PROSITE" id="PS51352">
    <property type="entry name" value="THIOREDOXIN_2"/>
    <property type="match status" value="1"/>
</dbReference>
<evidence type="ECO:0000256" key="1">
    <source>
        <dbReference type="ARBA" id="ARBA00003565"/>
    </source>
</evidence>
<evidence type="ECO:0000313" key="5">
    <source>
        <dbReference type="EMBL" id="SMP79611.1"/>
    </source>
</evidence>
<dbReference type="InterPro" id="IPR013766">
    <property type="entry name" value="Thioredoxin_domain"/>
</dbReference>
<dbReference type="EMBL" id="FXUI01000013">
    <property type="protein sequence ID" value="SMP79611.1"/>
    <property type="molecule type" value="Genomic_DNA"/>
</dbReference>
<dbReference type="Pfam" id="PF13098">
    <property type="entry name" value="Thioredoxin_2"/>
    <property type="match status" value="1"/>
</dbReference>
<dbReference type="PANTHER" id="PTHR35272:SF3">
    <property type="entry name" value="THIOL:DISULFIDE INTERCHANGE PROTEIN DSBC"/>
    <property type="match status" value="1"/>
</dbReference>
<evidence type="ECO:0000256" key="2">
    <source>
        <dbReference type="RuleBase" id="RU364038"/>
    </source>
</evidence>
<accession>A0ABY1QSM5</accession>
<protein>
    <recommendedName>
        <fullName evidence="2">Thiol:disulfide interchange protein</fullName>
    </recommendedName>
</protein>
<name>A0ABY1QSM5_9SPHN</name>
<evidence type="ECO:0000313" key="6">
    <source>
        <dbReference type="Proteomes" id="UP001157910"/>
    </source>
</evidence>
<sequence length="316" mass="33632">MFHNPRELAMTVRLHLVSGNGRATARRKDSATTSSWPKRPGLFGSVAGAAALAFMSAVPIHAGAREHVAAEPQDAARTQAHGDPLANAQAEAEQQLHQTFTNLRFEDFGPAPVEGPLYQATAGGKIIYFAPQSEHLLFATVYDRNGVNLTALAQEQGASRRLKAIDPAKALAVGPVDAPTVIEFTDPDCPYCQALDRYWNAKAAEGKPVRRLIFFVSGIHPTAAAKAEHILCSPDREAAFRAAYSGQTPPVLRQCAAGRDKVAADAELVAKVGVSGTPTLIADGKLISGFQQAELEAFLDRHTKPALAKAATDAPR</sequence>
<dbReference type="PANTHER" id="PTHR35272">
    <property type="entry name" value="THIOL:DISULFIDE INTERCHANGE PROTEIN DSBC-RELATED"/>
    <property type="match status" value="1"/>
</dbReference>
<keyword evidence="2" id="KW-0676">Redox-active center</keyword>
<dbReference type="Gene3D" id="3.40.30.10">
    <property type="entry name" value="Glutaredoxin"/>
    <property type="match status" value="1"/>
</dbReference>
<gene>
    <name evidence="5" type="ORF">SAMN06296065_11372</name>
</gene>
<proteinExistence type="inferred from homology"/>
<dbReference type="SUPFAM" id="SSF52833">
    <property type="entry name" value="Thioredoxin-like"/>
    <property type="match status" value="1"/>
</dbReference>
<evidence type="ECO:0000256" key="3">
    <source>
        <dbReference type="SAM" id="MobiDB-lite"/>
    </source>
</evidence>